<dbReference type="HOGENOM" id="CLU_3239176_0_0_9"/>
<evidence type="ECO:0000259" key="1">
    <source>
        <dbReference type="Pfam" id="PF20335"/>
    </source>
</evidence>
<gene>
    <name evidence="2" type="ORF">RUMCAL_02761</name>
</gene>
<dbReference type="STRING" id="411473.RUMCAL_02761"/>
<dbReference type="Proteomes" id="UP000016662">
    <property type="component" value="Unassembled WGS sequence"/>
</dbReference>
<accession>U2LMR5</accession>
<comment type="caution">
    <text evidence="2">The sequence shown here is derived from an EMBL/GenBank/DDBJ whole genome shotgun (WGS) entry which is preliminary data.</text>
</comment>
<feature type="domain" description="DUF6630" evidence="1">
    <location>
        <begin position="3"/>
        <end position="39"/>
    </location>
</feature>
<proteinExistence type="predicted"/>
<sequence length="43" mass="4614">MLLCGVDIDSDDLQLILVTTAEYDKISALAEQAGHRIAPAETL</sequence>
<dbReference type="Pfam" id="PF20335">
    <property type="entry name" value="DUF6630"/>
    <property type="match status" value="1"/>
</dbReference>
<dbReference type="EMBL" id="AWVF01000345">
    <property type="protein sequence ID" value="ERJ90789.1"/>
    <property type="molecule type" value="Genomic_DNA"/>
</dbReference>
<dbReference type="PATRIC" id="fig|411473.3.peg.2317"/>
<organism evidence="2 3">
    <name type="scientific">Ruminococcus callidus ATCC 27760</name>
    <dbReference type="NCBI Taxonomy" id="411473"/>
    <lineage>
        <taxon>Bacteria</taxon>
        <taxon>Bacillati</taxon>
        <taxon>Bacillota</taxon>
        <taxon>Clostridia</taxon>
        <taxon>Eubacteriales</taxon>
        <taxon>Oscillospiraceae</taxon>
        <taxon>Ruminococcus</taxon>
    </lineage>
</organism>
<name>U2LMR5_9FIRM</name>
<reference evidence="2 3" key="1">
    <citation type="submission" date="2013-07" db="EMBL/GenBank/DDBJ databases">
        <authorList>
            <person name="Weinstock G."/>
            <person name="Sodergren E."/>
            <person name="Wylie T."/>
            <person name="Fulton L."/>
            <person name="Fulton R."/>
            <person name="Fronick C."/>
            <person name="O'Laughlin M."/>
            <person name="Godfrey J."/>
            <person name="Miner T."/>
            <person name="Herter B."/>
            <person name="Appelbaum E."/>
            <person name="Cordes M."/>
            <person name="Lek S."/>
            <person name="Wollam A."/>
            <person name="Pepin K.H."/>
            <person name="Palsikar V.B."/>
            <person name="Mitreva M."/>
            <person name="Wilson R.K."/>
        </authorList>
    </citation>
    <scope>NUCLEOTIDE SEQUENCE [LARGE SCALE GENOMIC DNA]</scope>
    <source>
        <strain evidence="2 3">ATCC 27760</strain>
    </source>
</reference>
<dbReference type="AlphaFoldDB" id="U2LMR5"/>
<evidence type="ECO:0000313" key="3">
    <source>
        <dbReference type="Proteomes" id="UP000016662"/>
    </source>
</evidence>
<dbReference type="RefSeq" id="WP_021680948.1">
    <property type="nucleotide sequence ID" value="NZ_KI260319.1"/>
</dbReference>
<keyword evidence="3" id="KW-1185">Reference proteome</keyword>
<dbReference type="InterPro" id="IPR046582">
    <property type="entry name" value="DUF6630"/>
</dbReference>
<evidence type="ECO:0000313" key="2">
    <source>
        <dbReference type="EMBL" id="ERJ90789.1"/>
    </source>
</evidence>
<protein>
    <recommendedName>
        <fullName evidence="1">DUF6630 domain-containing protein</fullName>
    </recommendedName>
</protein>